<protein>
    <submittedName>
        <fullName evidence="1">Uncharacterized protein</fullName>
    </submittedName>
</protein>
<organism evidence="1 2">
    <name type="scientific">Vagococcus allomyrinae</name>
    <dbReference type="NCBI Taxonomy" id="2794353"/>
    <lineage>
        <taxon>Bacteria</taxon>
        <taxon>Bacillati</taxon>
        <taxon>Bacillota</taxon>
        <taxon>Bacilli</taxon>
        <taxon>Lactobacillales</taxon>
        <taxon>Enterococcaceae</taxon>
        <taxon>Vagococcus</taxon>
    </lineage>
</organism>
<dbReference type="RefSeq" id="WP_209529547.1">
    <property type="nucleotide sequence ID" value="NZ_JAEEGA010000010.1"/>
</dbReference>
<dbReference type="AlphaFoldDB" id="A0A940PGE0"/>
<comment type="caution">
    <text evidence="1">The sequence shown here is derived from an EMBL/GenBank/DDBJ whole genome shotgun (WGS) entry which is preliminary data.</text>
</comment>
<proteinExistence type="predicted"/>
<sequence>MVYKSGHERPPATYWNVEELISRIAQRPQMYIGILSIRNLFYFLQGHYIYGKCSGFSINIDGYFHTEFLGWVQQWFALNLEKEDSMLSHPWYQLLIEYTDTEEAALQLFFEVSKNFFKEYHAQKRKKIYEMKKVEVDECPNKEKIIAKIQSAPQLYLEEVNLRNLYFFLAGFSSCRDRLHMSDYSDAYYTKHFSRWLNSWMTSYLGETNELEWEPFWYSYVTKYVKSKEKALQLFFKASNEFFTEYHQHEE</sequence>
<evidence type="ECO:0000313" key="2">
    <source>
        <dbReference type="Proteomes" id="UP000674938"/>
    </source>
</evidence>
<keyword evidence="2" id="KW-1185">Reference proteome</keyword>
<name>A0A940PGE0_9ENTE</name>
<dbReference type="EMBL" id="JAEEGA010000010">
    <property type="protein sequence ID" value="MBP1042398.1"/>
    <property type="molecule type" value="Genomic_DNA"/>
</dbReference>
<accession>A0A940PGE0</accession>
<dbReference type="Proteomes" id="UP000674938">
    <property type="component" value="Unassembled WGS sequence"/>
</dbReference>
<reference evidence="1" key="1">
    <citation type="submission" date="2020-12" db="EMBL/GenBank/DDBJ databases">
        <title>Vagococcus allomyrinae sp. nov. and Enterococcus lavae sp. nov., isolated from the larvae of Allomyrina dichotoma.</title>
        <authorList>
            <person name="Lee S.D."/>
        </authorList>
    </citation>
    <scope>NUCLEOTIDE SEQUENCE</scope>
    <source>
        <strain evidence="1">BWB3-3</strain>
    </source>
</reference>
<gene>
    <name evidence="1" type="ORF">I6N95_15365</name>
</gene>
<evidence type="ECO:0000313" key="1">
    <source>
        <dbReference type="EMBL" id="MBP1042398.1"/>
    </source>
</evidence>